<reference evidence="2 3" key="2">
    <citation type="submission" date="2020-03" db="EMBL/GenBank/DDBJ databases">
        <authorList>
            <person name="Ichikawa N."/>
            <person name="Kimura A."/>
            <person name="Kitahashi Y."/>
            <person name="Uohara A."/>
        </authorList>
    </citation>
    <scope>NUCLEOTIDE SEQUENCE [LARGE SCALE GENOMIC DNA]</scope>
    <source>
        <strain evidence="2 3">NBRC 105367</strain>
    </source>
</reference>
<dbReference type="AlphaFoldDB" id="A0A6F8YEZ9"/>
<evidence type="ECO:0000313" key="2">
    <source>
        <dbReference type="EMBL" id="BCB84640.1"/>
    </source>
</evidence>
<name>A0A6F8YEZ9_9ACTN</name>
<accession>A0A6F8YEZ9</accession>
<keyword evidence="1" id="KW-0472">Membrane</keyword>
<reference evidence="2 3" key="1">
    <citation type="submission" date="2020-03" db="EMBL/GenBank/DDBJ databases">
        <title>Whole genome shotgun sequence of Phytohabitans suffuscus NBRC 105367.</title>
        <authorList>
            <person name="Komaki H."/>
            <person name="Tamura T."/>
        </authorList>
    </citation>
    <scope>NUCLEOTIDE SEQUENCE [LARGE SCALE GENOMIC DNA]</scope>
    <source>
        <strain evidence="2 3">NBRC 105367</strain>
    </source>
</reference>
<feature type="transmembrane region" description="Helical" evidence="1">
    <location>
        <begin position="16"/>
        <end position="35"/>
    </location>
</feature>
<keyword evidence="1" id="KW-0812">Transmembrane</keyword>
<organism evidence="2 3">
    <name type="scientific">Phytohabitans suffuscus</name>
    <dbReference type="NCBI Taxonomy" id="624315"/>
    <lineage>
        <taxon>Bacteria</taxon>
        <taxon>Bacillati</taxon>
        <taxon>Actinomycetota</taxon>
        <taxon>Actinomycetes</taxon>
        <taxon>Micromonosporales</taxon>
        <taxon>Micromonosporaceae</taxon>
    </lineage>
</organism>
<dbReference type="KEGG" id="psuu:Psuf_019530"/>
<dbReference type="EMBL" id="AP022871">
    <property type="protein sequence ID" value="BCB84640.1"/>
    <property type="molecule type" value="Genomic_DNA"/>
</dbReference>
<keyword evidence="3" id="KW-1185">Reference proteome</keyword>
<evidence type="ECO:0000256" key="1">
    <source>
        <dbReference type="SAM" id="Phobius"/>
    </source>
</evidence>
<proteinExistence type="predicted"/>
<dbReference type="Proteomes" id="UP000503011">
    <property type="component" value="Chromosome"/>
</dbReference>
<evidence type="ECO:0000313" key="3">
    <source>
        <dbReference type="Proteomes" id="UP000503011"/>
    </source>
</evidence>
<keyword evidence="1" id="KW-1133">Transmembrane helix</keyword>
<protein>
    <submittedName>
        <fullName evidence="2">Uncharacterized protein</fullName>
    </submittedName>
</protein>
<sequence>MTLKCHTDAMALADSWYLVGPLIAFAVVGTMAAVLRRALGRDQVRAARPLAEDFGLLRVAALVDRLEVAQAVRSTLRRAGIRSTLSTGLDGLIKILVFPDDAGRARRVLERDSSTGT</sequence>
<gene>
    <name evidence="2" type="ORF">Psuf_019530</name>
</gene>